<dbReference type="AlphaFoldDB" id="A0A5N6Y8R8"/>
<dbReference type="PROSITE" id="PS50297">
    <property type="entry name" value="ANK_REP_REGION"/>
    <property type="match status" value="3"/>
</dbReference>
<proteinExistence type="predicted"/>
<dbReference type="SUPFAM" id="SSF48403">
    <property type="entry name" value="Ankyrin repeat"/>
    <property type="match status" value="4"/>
</dbReference>
<dbReference type="Pfam" id="PF12796">
    <property type="entry name" value="Ank_2"/>
    <property type="match status" value="2"/>
</dbReference>
<dbReference type="InterPro" id="IPR002110">
    <property type="entry name" value="Ankyrin_rpt"/>
</dbReference>
<dbReference type="Gene3D" id="1.25.40.20">
    <property type="entry name" value="Ankyrin repeat-containing domain"/>
    <property type="match status" value="5"/>
</dbReference>
<protein>
    <recommendedName>
        <fullName evidence="5">Ankyrin</fullName>
    </recommendedName>
</protein>
<feature type="repeat" description="ANK" evidence="3">
    <location>
        <begin position="44"/>
        <end position="76"/>
    </location>
</feature>
<feature type="repeat" description="ANK" evidence="3">
    <location>
        <begin position="428"/>
        <end position="461"/>
    </location>
</feature>
<dbReference type="PANTHER" id="PTHR24198:SF165">
    <property type="entry name" value="ANKYRIN REPEAT-CONTAINING PROTEIN-RELATED"/>
    <property type="match status" value="1"/>
</dbReference>
<name>A0A5N6Y8R8_9EURO</name>
<sequence>MQARSNDGRTPVHFAAAAAQSNVVGLLCKLYKESSLSLDQKDEHGCTPLHYAASSGNSECVYHLLQVGANLNITDCHGRTPLHMVAEHKVDIAALRKQRKHSGDEWWTRIIDGSNTLGPFINPLLQSQKGDAYWNLSFAIERENEAYMMQDIVQLLLSAGADFNMRDSSGQTACDVALHLGHEEVWNVLACRREQRENRVLMGQLCSLKSMHAEEIVQTLSLERSDAYSLLQTAISLRNQTILDALLGAGVDLMTKGPDGLTSVHYVVHWGLLTTMKTMAPYMKDINAFSPPLLHTATTRGLSNLQMIDLLIELGIDVNASYQDPFDEDSNASTDRPGPPAPEYTAAHILAAGGQWWNIAALETLCNAGADLEITDSKGNTVLQCALAGESQGPGRHGFWRDETLEVVLRHGVNINKLSPSNEFTFSDESTPLLVALKTKRGCKVVQRLLDHGADINLGPVPALFVAIESRDCEAIAMILNAGADVNAVYYPKRRYGVAPKVETPLLAAALEPREVGETIMSLLLQRGADPLLELEDSNSTVFHQISHYHGRIGPILRSIPDVLDVTDRSGLTPLLSVCSSVDRYYMGEESTSIELIHAGANINATDKDGSTPLHLACRSGKYATVTLLLEKGAPCSTTNNAGLSPLYYALSYANGTNERFKMISALLAAGANPLITGPNGQTALHILAPLLVSLSPSHDYPSEKEIYYQAELKYLYNRFVESGCDVNARDAHGNTPLFPFVQTVKKRDEYGMGSPPAEDDVRQMFQAHDIFAVNDNGDTLLHAIAGREDTRESESEPDGVWLFEELMARGLDARKENKQGLTALDVAAARGMQGIMRLFEEE</sequence>
<evidence type="ECO:0008006" key="5">
    <source>
        <dbReference type="Google" id="ProtNLM"/>
    </source>
</evidence>
<dbReference type="PROSITE" id="PS50088">
    <property type="entry name" value="ANK_REPEAT"/>
    <property type="match status" value="3"/>
</dbReference>
<feature type="repeat" description="ANK" evidence="3">
    <location>
        <begin position="609"/>
        <end position="641"/>
    </location>
</feature>
<dbReference type="EMBL" id="ML737145">
    <property type="protein sequence ID" value="KAE8340809.1"/>
    <property type="molecule type" value="Genomic_DNA"/>
</dbReference>
<dbReference type="InterPro" id="IPR036770">
    <property type="entry name" value="Ankyrin_rpt-contain_sf"/>
</dbReference>
<evidence type="ECO:0000256" key="2">
    <source>
        <dbReference type="ARBA" id="ARBA00023043"/>
    </source>
</evidence>
<dbReference type="SMART" id="SM00248">
    <property type="entry name" value="ANK"/>
    <property type="match status" value="15"/>
</dbReference>
<keyword evidence="2 3" id="KW-0040">ANK repeat</keyword>
<dbReference type="PRINTS" id="PR01415">
    <property type="entry name" value="ANKYRIN"/>
</dbReference>
<gene>
    <name evidence="4" type="ORF">BDV24DRAFT_133397</name>
</gene>
<dbReference type="Proteomes" id="UP000325558">
    <property type="component" value="Unassembled WGS sequence"/>
</dbReference>
<evidence type="ECO:0000256" key="1">
    <source>
        <dbReference type="ARBA" id="ARBA00022737"/>
    </source>
</evidence>
<evidence type="ECO:0000313" key="4">
    <source>
        <dbReference type="EMBL" id="KAE8340809.1"/>
    </source>
</evidence>
<accession>A0A5N6Y8R8</accession>
<evidence type="ECO:0000256" key="3">
    <source>
        <dbReference type="PROSITE-ProRule" id="PRU00023"/>
    </source>
</evidence>
<organism evidence="4">
    <name type="scientific">Aspergillus arachidicola</name>
    <dbReference type="NCBI Taxonomy" id="656916"/>
    <lineage>
        <taxon>Eukaryota</taxon>
        <taxon>Fungi</taxon>
        <taxon>Dikarya</taxon>
        <taxon>Ascomycota</taxon>
        <taxon>Pezizomycotina</taxon>
        <taxon>Eurotiomycetes</taxon>
        <taxon>Eurotiomycetidae</taxon>
        <taxon>Eurotiales</taxon>
        <taxon>Aspergillaceae</taxon>
        <taxon>Aspergillus</taxon>
        <taxon>Aspergillus subgen. Circumdati</taxon>
    </lineage>
</organism>
<reference evidence="4" key="1">
    <citation type="submission" date="2019-04" db="EMBL/GenBank/DDBJ databases">
        <title>Friends and foes A comparative genomics study of 23 Aspergillus species from section Flavi.</title>
        <authorList>
            <consortium name="DOE Joint Genome Institute"/>
            <person name="Kjaerbolling I."/>
            <person name="Vesth T."/>
            <person name="Frisvad J.C."/>
            <person name="Nybo J.L."/>
            <person name="Theobald S."/>
            <person name="Kildgaard S."/>
            <person name="Isbrandt T."/>
            <person name="Kuo A."/>
            <person name="Sato A."/>
            <person name="Lyhne E.K."/>
            <person name="Kogle M.E."/>
            <person name="Wiebenga A."/>
            <person name="Kun R.S."/>
            <person name="Lubbers R.J."/>
            <person name="Makela M.R."/>
            <person name="Barry K."/>
            <person name="Chovatia M."/>
            <person name="Clum A."/>
            <person name="Daum C."/>
            <person name="Haridas S."/>
            <person name="He G."/>
            <person name="LaButti K."/>
            <person name="Lipzen A."/>
            <person name="Mondo S."/>
            <person name="Riley R."/>
            <person name="Salamov A."/>
            <person name="Simmons B.A."/>
            <person name="Magnuson J.K."/>
            <person name="Henrissat B."/>
            <person name="Mortensen U.H."/>
            <person name="Larsen T.O."/>
            <person name="Devries R.P."/>
            <person name="Grigoriev I.V."/>
            <person name="Machida M."/>
            <person name="Baker S.E."/>
            <person name="Andersen M.R."/>
        </authorList>
    </citation>
    <scope>NUCLEOTIDE SEQUENCE</scope>
    <source>
        <strain evidence="4">CBS 117612</strain>
    </source>
</reference>
<keyword evidence="1" id="KW-0677">Repeat</keyword>
<dbReference type="OrthoDB" id="21416at2759"/>
<dbReference type="PANTHER" id="PTHR24198">
    <property type="entry name" value="ANKYRIN REPEAT AND PROTEIN KINASE DOMAIN-CONTAINING PROTEIN"/>
    <property type="match status" value="1"/>
</dbReference>